<protein>
    <submittedName>
        <fullName evidence="2">Uncharacterized protein</fullName>
    </submittedName>
</protein>
<keyword evidence="1" id="KW-0472">Membrane</keyword>
<comment type="caution">
    <text evidence="2">The sequence shown here is derived from an EMBL/GenBank/DDBJ whole genome shotgun (WGS) entry which is preliminary data.</text>
</comment>
<organism evidence="2 3">
    <name type="scientific">Apiosordaria backusii</name>
    <dbReference type="NCBI Taxonomy" id="314023"/>
    <lineage>
        <taxon>Eukaryota</taxon>
        <taxon>Fungi</taxon>
        <taxon>Dikarya</taxon>
        <taxon>Ascomycota</taxon>
        <taxon>Pezizomycotina</taxon>
        <taxon>Sordariomycetes</taxon>
        <taxon>Sordariomycetidae</taxon>
        <taxon>Sordariales</taxon>
        <taxon>Lasiosphaeriaceae</taxon>
        <taxon>Apiosordaria</taxon>
    </lineage>
</organism>
<keyword evidence="3" id="KW-1185">Reference proteome</keyword>
<dbReference type="AlphaFoldDB" id="A0AA40DHC8"/>
<gene>
    <name evidence="2" type="ORF">B0T21DRAFT_378927</name>
</gene>
<proteinExistence type="predicted"/>
<keyword evidence="1" id="KW-0812">Transmembrane</keyword>
<evidence type="ECO:0000313" key="2">
    <source>
        <dbReference type="EMBL" id="KAK0701421.1"/>
    </source>
</evidence>
<keyword evidence="1" id="KW-1133">Transmembrane helix</keyword>
<feature type="transmembrane region" description="Helical" evidence="1">
    <location>
        <begin position="79"/>
        <end position="99"/>
    </location>
</feature>
<dbReference type="Proteomes" id="UP001172159">
    <property type="component" value="Unassembled WGS sequence"/>
</dbReference>
<reference evidence="2" key="1">
    <citation type="submission" date="2023-06" db="EMBL/GenBank/DDBJ databases">
        <title>Genome-scale phylogeny and comparative genomics of the fungal order Sordariales.</title>
        <authorList>
            <consortium name="Lawrence Berkeley National Laboratory"/>
            <person name="Hensen N."/>
            <person name="Bonometti L."/>
            <person name="Westerberg I."/>
            <person name="Brannstrom I.O."/>
            <person name="Guillou S."/>
            <person name="Cros-Aarteil S."/>
            <person name="Calhoun S."/>
            <person name="Haridas S."/>
            <person name="Kuo A."/>
            <person name="Mondo S."/>
            <person name="Pangilinan J."/>
            <person name="Riley R."/>
            <person name="Labutti K."/>
            <person name="Andreopoulos B."/>
            <person name="Lipzen A."/>
            <person name="Chen C."/>
            <person name="Yanf M."/>
            <person name="Daum C."/>
            <person name="Ng V."/>
            <person name="Clum A."/>
            <person name="Steindorff A."/>
            <person name="Ohm R."/>
            <person name="Martin F."/>
            <person name="Silar P."/>
            <person name="Natvig D."/>
            <person name="Lalanne C."/>
            <person name="Gautier V."/>
            <person name="Ament-Velasquez S.L."/>
            <person name="Kruys A."/>
            <person name="Hutchinson M.I."/>
            <person name="Powell A.J."/>
            <person name="Barry K."/>
            <person name="Miller A.N."/>
            <person name="Grigoriev I.V."/>
            <person name="Debuchy R."/>
            <person name="Gladieux P."/>
            <person name="Thoren M.H."/>
            <person name="Johannesson H."/>
        </authorList>
    </citation>
    <scope>NUCLEOTIDE SEQUENCE</scope>
    <source>
        <strain evidence="2">CBS 540.89</strain>
    </source>
</reference>
<dbReference type="EMBL" id="JAUKTV010000028">
    <property type="protein sequence ID" value="KAK0701421.1"/>
    <property type="molecule type" value="Genomic_DNA"/>
</dbReference>
<accession>A0AA40DHC8</accession>
<name>A0AA40DHC8_9PEZI</name>
<evidence type="ECO:0000313" key="3">
    <source>
        <dbReference type="Proteomes" id="UP001172159"/>
    </source>
</evidence>
<sequence>MIQMRRRRPAMEPITIPAMAPPVRVVVSSGSAVTGLLLLSLEVVMTVTVGGLESWRGERRERVFVVRVGRWVSANGRGAILAVVVVVVAVVIVVVAVVMRVMQWLRWRG</sequence>
<evidence type="ECO:0000256" key="1">
    <source>
        <dbReference type="SAM" id="Phobius"/>
    </source>
</evidence>